<dbReference type="Proteomes" id="UP001156669">
    <property type="component" value="Unassembled WGS sequence"/>
</dbReference>
<protein>
    <submittedName>
        <fullName evidence="1">Uncharacterized protein</fullName>
    </submittedName>
</protein>
<name>A0ABQ5XWE9_9VIBR</name>
<organism evidence="1 2">
    <name type="scientific">Vibrio hyugaensis</name>
    <dbReference type="NCBI Taxonomy" id="1534743"/>
    <lineage>
        <taxon>Bacteria</taxon>
        <taxon>Pseudomonadati</taxon>
        <taxon>Pseudomonadota</taxon>
        <taxon>Gammaproteobacteria</taxon>
        <taxon>Vibrionales</taxon>
        <taxon>Vibrionaceae</taxon>
        <taxon>Vibrio</taxon>
    </lineage>
</organism>
<dbReference type="EMBL" id="BSOE01000010">
    <property type="protein sequence ID" value="GLR03061.1"/>
    <property type="molecule type" value="Genomic_DNA"/>
</dbReference>
<gene>
    <name evidence="1" type="ORF">GCM10007906_06480</name>
</gene>
<proteinExistence type="predicted"/>
<keyword evidence="2" id="KW-1185">Reference proteome</keyword>
<comment type="caution">
    <text evidence="1">The sequence shown here is derived from an EMBL/GenBank/DDBJ whole genome shotgun (WGS) entry which is preliminary data.</text>
</comment>
<reference evidence="2" key="1">
    <citation type="journal article" date="2019" name="Int. J. Syst. Evol. Microbiol.">
        <title>The Global Catalogue of Microorganisms (GCM) 10K type strain sequencing project: providing services to taxonomists for standard genome sequencing and annotation.</title>
        <authorList>
            <consortium name="The Broad Institute Genomics Platform"/>
            <consortium name="The Broad Institute Genome Sequencing Center for Infectious Disease"/>
            <person name="Wu L."/>
            <person name="Ma J."/>
        </authorList>
    </citation>
    <scope>NUCLEOTIDE SEQUENCE [LARGE SCALE GENOMIC DNA]</scope>
    <source>
        <strain evidence="2">NBRC 110633</strain>
    </source>
</reference>
<accession>A0ABQ5XWE9</accession>
<evidence type="ECO:0000313" key="2">
    <source>
        <dbReference type="Proteomes" id="UP001156669"/>
    </source>
</evidence>
<sequence>MLNNYEFIAKVTFESLFNERRICVVNDSLRNQLFGDKSSISVNSRWCLGKRRESGQVKFDKIVTGEMKKGERLLSFSNA</sequence>
<evidence type="ECO:0000313" key="1">
    <source>
        <dbReference type="EMBL" id="GLR03061.1"/>
    </source>
</evidence>